<keyword evidence="18" id="KW-1185">Reference proteome</keyword>
<feature type="region of interest" description="Disordered" evidence="14">
    <location>
        <begin position="814"/>
        <end position="909"/>
    </location>
</feature>
<keyword evidence="4" id="KW-0479">Metal-binding</keyword>
<dbReference type="InterPro" id="IPR001841">
    <property type="entry name" value="Znf_RING"/>
</dbReference>
<evidence type="ECO:0000256" key="3">
    <source>
        <dbReference type="ARBA" id="ARBA00022454"/>
    </source>
</evidence>
<dbReference type="Gene3D" id="3.30.40.10">
    <property type="entry name" value="Zinc/RING finger domain, C3HC4 (zinc finger)"/>
    <property type="match status" value="1"/>
</dbReference>
<feature type="domain" description="BRCT" evidence="16">
    <location>
        <begin position="329"/>
        <end position="410"/>
    </location>
</feature>
<evidence type="ECO:0000256" key="4">
    <source>
        <dbReference type="ARBA" id="ARBA00022723"/>
    </source>
</evidence>
<dbReference type="SUPFAM" id="SSF52113">
    <property type="entry name" value="BRCT domain"/>
    <property type="match status" value="1"/>
</dbReference>
<dbReference type="PROSITE" id="PS50172">
    <property type="entry name" value="BRCT"/>
    <property type="match status" value="2"/>
</dbReference>
<evidence type="ECO:0000256" key="2">
    <source>
        <dbReference type="ARBA" id="ARBA00004286"/>
    </source>
</evidence>
<feature type="compositionally biased region" description="Polar residues" evidence="14">
    <location>
        <begin position="867"/>
        <end position="880"/>
    </location>
</feature>
<evidence type="ECO:0000256" key="5">
    <source>
        <dbReference type="ARBA" id="ARBA00022737"/>
    </source>
</evidence>
<dbReference type="GO" id="GO:0045944">
    <property type="term" value="P:positive regulation of transcription by RNA polymerase II"/>
    <property type="evidence" value="ECO:0007669"/>
    <property type="project" value="TreeGrafter"/>
</dbReference>
<dbReference type="InterPro" id="IPR036420">
    <property type="entry name" value="BRCT_dom_sf"/>
</dbReference>
<evidence type="ECO:0000256" key="7">
    <source>
        <dbReference type="ARBA" id="ARBA00022771"/>
    </source>
</evidence>
<dbReference type="OrthoDB" id="549017at2759"/>
<dbReference type="STRING" id="1246581.A0A2H9TH45"/>
<proteinExistence type="predicted"/>
<keyword evidence="8" id="KW-0862">Zinc</keyword>
<dbReference type="InterPro" id="IPR001357">
    <property type="entry name" value="BRCT_dom"/>
</dbReference>
<dbReference type="Gene3D" id="3.40.50.10190">
    <property type="entry name" value="BRCT domain"/>
    <property type="match status" value="2"/>
</dbReference>
<feature type="region of interest" description="Disordered" evidence="14">
    <location>
        <begin position="310"/>
        <end position="329"/>
    </location>
</feature>
<feature type="domain" description="RING-type" evidence="15">
    <location>
        <begin position="1"/>
        <end position="31"/>
    </location>
</feature>
<keyword evidence="5" id="KW-0677">Repeat</keyword>
<evidence type="ECO:0000256" key="13">
    <source>
        <dbReference type="PROSITE-ProRule" id="PRU00175"/>
    </source>
</evidence>
<reference evidence="17 18" key="1">
    <citation type="submission" date="2016-10" db="EMBL/GenBank/DDBJ databases">
        <title>The genome of Paramicrosporidium saccamoebae is the missing link in understanding Cryptomycota and Microsporidia evolution.</title>
        <authorList>
            <person name="Quandt C.A."/>
            <person name="Beaudet D."/>
            <person name="Corsaro D."/>
            <person name="Michel R."/>
            <person name="Corradi N."/>
            <person name="James T."/>
        </authorList>
    </citation>
    <scope>NUCLEOTIDE SEQUENCE [LARGE SCALE GENOMIC DNA]</scope>
    <source>
        <strain evidence="17 18">KSL3</strain>
    </source>
</reference>
<evidence type="ECO:0000313" key="17">
    <source>
        <dbReference type="EMBL" id="PJF17061.1"/>
    </source>
</evidence>
<evidence type="ECO:0000256" key="9">
    <source>
        <dbReference type="ARBA" id="ARBA00023204"/>
    </source>
</evidence>
<dbReference type="PROSITE" id="PS50089">
    <property type="entry name" value="ZF_RING_2"/>
    <property type="match status" value="1"/>
</dbReference>
<keyword evidence="3" id="KW-0158">Chromosome</keyword>
<keyword evidence="7 13" id="KW-0863">Zinc-finger</keyword>
<dbReference type="PANTHER" id="PTHR13763">
    <property type="entry name" value="BREAST CANCER TYPE 1 SUSCEPTIBILITY PROTEIN BRCA1"/>
    <property type="match status" value="1"/>
</dbReference>
<evidence type="ECO:0000256" key="10">
    <source>
        <dbReference type="ARBA" id="ARBA00023242"/>
    </source>
</evidence>
<dbReference type="SUPFAM" id="SSF57850">
    <property type="entry name" value="RING/U-box"/>
    <property type="match status" value="1"/>
</dbReference>
<keyword evidence="10" id="KW-0539">Nucleus</keyword>
<evidence type="ECO:0000259" key="15">
    <source>
        <dbReference type="PROSITE" id="PS50089"/>
    </source>
</evidence>
<gene>
    <name evidence="17" type="ORF">PSACC_03109</name>
</gene>
<evidence type="ECO:0000313" key="18">
    <source>
        <dbReference type="Proteomes" id="UP000240830"/>
    </source>
</evidence>
<dbReference type="PROSITE" id="PS00518">
    <property type="entry name" value="ZF_RING_1"/>
    <property type="match status" value="1"/>
</dbReference>
<evidence type="ECO:0000256" key="1">
    <source>
        <dbReference type="ARBA" id="ARBA00004123"/>
    </source>
</evidence>
<dbReference type="Proteomes" id="UP000240830">
    <property type="component" value="Unassembled WGS sequence"/>
</dbReference>
<evidence type="ECO:0000256" key="6">
    <source>
        <dbReference type="ARBA" id="ARBA00022763"/>
    </source>
</evidence>
<dbReference type="AlphaFoldDB" id="A0A2H9TH45"/>
<name>A0A2H9TH45_9FUNG</name>
<dbReference type="GO" id="GO:0000724">
    <property type="term" value="P:double-strand break repair via homologous recombination"/>
    <property type="evidence" value="ECO:0007669"/>
    <property type="project" value="TreeGrafter"/>
</dbReference>
<evidence type="ECO:0000256" key="12">
    <source>
        <dbReference type="ARBA" id="ARBA00031556"/>
    </source>
</evidence>
<dbReference type="EMBL" id="MTSL01000191">
    <property type="protein sequence ID" value="PJF17061.1"/>
    <property type="molecule type" value="Genomic_DNA"/>
</dbReference>
<dbReference type="InterPro" id="IPR017907">
    <property type="entry name" value="Znf_RING_CS"/>
</dbReference>
<keyword evidence="11" id="KW-0131">Cell cycle</keyword>
<organism evidence="17 18">
    <name type="scientific">Paramicrosporidium saccamoebae</name>
    <dbReference type="NCBI Taxonomy" id="1246581"/>
    <lineage>
        <taxon>Eukaryota</taxon>
        <taxon>Fungi</taxon>
        <taxon>Fungi incertae sedis</taxon>
        <taxon>Cryptomycota</taxon>
        <taxon>Cryptomycota incertae sedis</taxon>
        <taxon>Paramicrosporidium</taxon>
    </lineage>
</organism>
<dbReference type="InterPro" id="IPR031099">
    <property type="entry name" value="BRCA1-associated"/>
</dbReference>
<evidence type="ECO:0000256" key="11">
    <source>
        <dbReference type="ARBA" id="ARBA00023306"/>
    </source>
</evidence>
<protein>
    <recommendedName>
        <fullName evidence="12">RING-type E3 ubiquitin transferase BRCA1</fullName>
    </recommendedName>
</protein>
<dbReference type="GO" id="GO:0004842">
    <property type="term" value="F:ubiquitin-protein transferase activity"/>
    <property type="evidence" value="ECO:0007669"/>
    <property type="project" value="TreeGrafter"/>
</dbReference>
<comment type="subcellular location">
    <subcellularLocation>
        <location evidence="2">Chromosome</location>
    </subcellularLocation>
    <subcellularLocation>
        <location evidence="1">Nucleus</location>
    </subcellularLocation>
</comment>
<sequence length="909" mass="101179">MTPCHHAFCKNCLERMLRIAQKTDAPCPVCKTRITRRSIREAGDLGEIVTVFGVLAEEYSSKSGHQWDDIEGTGEKENVHDFGSTPNTQEVARLRVVDAQLEKDLAQLDALIELAQTDKVDPPGLDASAQNDLPILSVPVQNNASTMMDYTQLLSSSNTQTLLDQIQFLSSSNSQILADYPPSRVFSAPDTQALIDQIQFPSSPDDLFARPATQQWSESRSMVLCTSLIKGPALGVVGEFADLFGLRISQQFDEDVTHIITPTKNQVAKRTLKYLRGVLRGCWLVSSEWVDICLQEGRLLDEKPFEVTGDEYFPDEDGPRRGRTSKTNGESPLLAGYSFYLYGAFSAPNIDDLQALIMDAGGELIGNIEELASQRRGKVTVLCDPKSQADFEKDEGVITKFKPLLSSMWLPAYRQYNSDNKDRTIGKSLIVFIGAIMNTNLKQLWQDRHRGRLHDPSSWDQGETVSLTYVSSSAGATGWAQLARFCALFPATQHPFSTDQLTRYNNQYEVISCMVDEGMGTVTEEIVISALHQERLDYLVPGVEAQHIVVAKYSASMLLEQVRVYWDQATLFKQLGVFHMAFHNLIRVAGNSVTFENELDTLPIVDGMRIARRLVHPTAQNCNLIVTLEALEYKPVQARTVKLSPKMAHELPVLNMPSRHIPQLKSSIFAPEEEVTRVQPRHSASMASHLVLGDGSGEQLQPSLHVPEPSIFEKEAKPLRPSITLDPHRNESRVFKEPSGPFQPDIPLTERSRFESKIFADSPMKIDTAPRQQALQHRSSVFAPEEEEPVVLQKAAVAECPFSTDSNIPVVMQQPKKPVRSDSHFRGSGFSFADEDAPQASFSGRRPDPRVNRSSINFSEDEPRVTAKTTMANRNQSQLQLGDDATAEPIFPSSRVLQPPGGKTSIFLE</sequence>
<comment type="caution">
    <text evidence="17">The sequence shown here is derived from an EMBL/GenBank/DDBJ whole genome shotgun (WGS) entry which is preliminary data.</text>
</comment>
<dbReference type="InterPro" id="IPR013083">
    <property type="entry name" value="Znf_RING/FYVE/PHD"/>
</dbReference>
<dbReference type="GO" id="GO:0008270">
    <property type="term" value="F:zinc ion binding"/>
    <property type="evidence" value="ECO:0007669"/>
    <property type="project" value="UniProtKB-KW"/>
</dbReference>
<evidence type="ECO:0000256" key="14">
    <source>
        <dbReference type="SAM" id="MobiDB-lite"/>
    </source>
</evidence>
<dbReference type="PANTHER" id="PTHR13763:SF0">
    <property type="entry name" value="BREAST CANCER TYPE 1 SUSCEPTIBILITY PROTEIN"/>
    <property type="match status" value="1"/>
</dbReference>
<keyword evidence="9" id="KW-0234">DNA repair</keyword>
<dbReference type="CDD" id="cd17734">
    <property type="entry name" value="BRCT_Bard1_rpt1"/>
    <property type="match status" value="1"/>
</dbReference>
<dbReference type="SMART" id="SM00292">
    <property type="entry name" value="BRCT"/>
    <property type="match status" value="2"/>
</dbReference>
<dbReference type="GO" id="GO:0005634">
    <property type="term" value="C:nucleus"/>
    <property type="evidence" value="ECO:0007669"/>
    <property type="project" value="UniProtKB-SubCell"/>
</dbReference>
<feature type="domain" description="BRCT" evidence="16">
    <location>
        <begin position="237"/>
        <end position="307"/>
    </location>
</feature>
<accession>A0A2H9TH45</accession>
<dbReference type="GO" id="GO:0005694">
    <property type="term" value="C:chromosome"/>
    <property type="evidence" value="ECO:0007669"/>
    <property type="project" value="UniProtKB-SubCell"/>
</dbReference>
<dbReference type="Pfam" id="PF00097">
    <property type="entry name" value="zf-C3HC4"/>
    <property type="match status" value="1"/>
</dbReference>
<keyword evidence="6" id="KW-0227">DNA damage</keyword>
<evidence type="ECO:0000256" key="8">
    <source>
        <dbReference type="ARBA" id="ARBA00022833"/>
    </source>
</evidence>
<dbReference type="InterPro" id="IPR018957">
    <property type="entry name" value="Znf_C3HC4_RING-type"/>
</dbReference>
<evidence type="ECO:0000259" key="16">
    <source>
        <dbReference type="PROSITE" id="PS50172"/>
    </source>
</evidence>